<sequence>MQSTDIAVAAINAVQLVEQRLPEYTHNLTAEMAQFMDKHLTELVQHVGHLTTQVTTLTTLVQNQQALVDSYKKQVDALPASTGGGSRQPKIGEPPIFKGSDDKIKLEEWRNLISLWCAHEGITTDKQKIVTALSRLQGPAHKYMASYYDRVGRGQDLGTWDAFMDELAQIYGQRDDKEGAKKEITTLFNNKDLAAKDFIKYAERFRTLGRLTGYDDELLIDKLREVVSRDMRIALVGTRGSNAPKKWPDFLDMLLDFYRELNPEKTRGTVFSKSGSDNGGHAPMDIDSAEKSKTKSKNGKQANAATAEKKNRFCHICKSKTHNTDDCFELAKNADKKAKYQNQSKGTNQKTGGNEASSKPGKVKKTRVVEVEVTDNEDEPPTASASISTARIEQEDVDDKSTLSEEDEPQTRPSRSVKGKARASSSSGFLTRYM</sequence>
<evidence type="ECO:0000313" key="1">
    <source>
        <dbReference type="EMBL" id="KAJ3005960.1"/>
    </source>
</evidence>
<organism evidence="1 2">
    <name type="scientific">Trametes sanguinea</name>
    <dbReference type="NCBI Taxonomy" id="158606"/>
    <lineage>
        <taxon>Eukaryota</taxon>
        <taxon>Fungi</taxon>
        <taxon>Dikarya</taxon>
        <taxon>Basidiomycota</taxon>
        <taxon>Agaricomycotina</taxon>
        <taxon>Agaricomycetes</taxon>
        <taxon>Polyporales</taxon>
        <taxon>Polyporaceae</taxon>
        <taxon>Trametes</taxon>
    </lineage>
</organism>
<evidence type="ECO:0000313" key="2">
    <source>
        <dbReference type="Proteomes" id="UP001144978"/>
    </source>
</evidence>
<accession>A0ACC1PZX9</accession>
<comment type="caution">
    <text evidence="1">The sequence shown here is derived from an EMBL/GenBank/DDBJ whole genome shotgun (WGS) entry which is preliminary data.</text>
</comment>
<gene>
    <name evidence="1" type="ORF">NUW54_g4116</name>
</gene>
<protein>
    <submittedName>
        <fullName evidence="1">Uncharacterized protein</fullName>
    </submittedName>
</protein>
<dbReference type="Proteomes" id="UP001144978">
    <property type="component" value="Unassembled WGS sequence"/>
</dbReference>
<keyword evidence="2" id="KW-1185">Reference proteome</keyword>
<proteinExistence type="predicted"/>
<reference evidence="1" key="1">
    <citation type="submission" date="2022-08" db="EMBL/GenBank/DDBJ databases">
        <title>Genome Sequence of Pycnoporus sanguineus.</title>
        <authorList>
            <person name="Buettner E."/>
        </authorList>
    </citation>
    <scope>NUCLEOTIDE SEQUENCE</scope>
    <source>
        <strain evidence="1">CG-C14</strain>
    </source>
</reference>
<dbReference type="EMBL" id="JANSHE010000913">
    <property type="protein sequence ID" value="KAJ3005960.1"/>
    <property type="molecule type" value="Genomic_DNA"/>
</dbReference>
<name>A0ACC1PZX9_9APHY</name>